<proteinExistence type="predicted"/>
<reference evidence="1 2" key="1">
    <citation type="journal article" date="2016" name="Nat. Commun.">
        <title>Thousands of microbial genomes shed light on interconnected biogeochemical processes in an aquifer system.</title>
        <authorList>
            <person name="Anantharaman K."/>
            <person name="Brown C.T."/>
            <person name="Hug L.A."/>
            <person name="Sharon I."/>
            <person name="Castelle C.J."/>
            <person name="Probst A.J."/>
            <person name="Thomas B.C."/>
            <person name="Singh A."/>
            <person name="Wilkins M.J."/>
            <person name="Karaoz U."/>
            <person name="Brodie E.L."/>
            <person name="Williams K.H."/>
            <person name="Hubbard S.S."/>
            <person name="Banfield J.F."/>
        </authorList>
    </citation>
    <scope>NUCLEOTIDE SEQUENCE [LARGE SCALE GENOMIC DNA]</scope>
</reference>
<dbReference type="AlphaFoldDB" id="A0A1F4NT60"/>
<comment type="caution">
    <text evidence="1">The sequence shown here is derived from an EMBL/GenBank/DDBJ whole genome shotgun (WGS) entry which is preliminary data.</text>
</comment>
<dbReference type="STRING" id="1798535.A2V68_02940"/>
<evidence type="ECO:0000313" key="2">
    <source>
        <dbReference type="Proteomes" id="UP000176651"/>
    </source>
</evidence>
<evidence type="ECO:0000313" key="1">
    <source>
        <dbReference type="EMBL" id="OGB74539.1"/>
    </source>
</evidence>
<name>A0A1F4NT60_UNCK3</name>
<accession>A0A1F4NT60</accession>
<dbReference type="EMBL" id="META01000001">
    <property type="protein sequence ID" value="OGB74539.1"/>
    <property type="molecule type" value="Genomic_DNA"/>
</dbReference>
<organism evidence="1 2">
    <name type="scientific">candidate division Kazan bacterium RBG_13_50_9</name>
    <dbReference type="NCBI Taxonomy" id="1798535"/>
    <lineage>
        <taxon>Bacteria</taxon>
        <taxon>Bacteria division Kazan-3B-28</taxon>
    </lineage>
</organism>
<gene>
    <name evidence="1" type="ORF">A2V68_02940</name>
</gene>
<protein>
    <submittedName>
        <fullName evidence="1">Uncharacterized protein</fullName>
    </submittedName>
</protein>
<dbReference type="Proteomes" id="UP000176651">
    <property type="component" value="Unassembled WGS sequence"/>
</dbReference>
<sequence>MAYSHRNSRGNTYYLHSKNVTLKGGRKQMIYYFAKVAGPGACNEIPAAYKVVESARTGLPILKKK</sequence>